<evidence type="ECO:0000313" key="1">
    <source>
        <dbReference type="EMBL" id="CAL5970108.1"/>
    </source>
</evidence>
<proteinExistence type="predicted"/>
<protein>
    <submittedName>
        <fullName evidence="1">Hypothetical_protein</fullName>
    </submittedName>
</protein>
<name>A0ABP1GFQ9_9EUKA</name>
<keyword evidence="2" id="KW-1185">Reference proteome</keyword>
<comment type="caution">
    <text evidence="1">The sequence shown here is derived from an EMBL/GenBank/DDBJ whole genome shotgun (WGS) entry which is preliminary data.</text>
</comment>
<organism evidence="1 2">
    <name type="scientific">Hexamita inflata</name>
    <dbReference type="NCBI Taxonomy" id="28002"/>
    <lineage>
        <taxon>Eukaryota</taxon>
        <taxon>Metamonada</taxon>
        <taxon>Diplomonadida</taxon>
        <taxon>Hexamitidae</taxon>
        <taxon>Hexamitinae</taxon>
        <taxon>Hexamita</taxon>
    </lineage>
</organism>
<accession>A0ABP1GFQ9</accession>
<dbReference type="EMBL" id="CAXDID020000001">
    <property type="protein sequence ID" value="CAL5970108.1"/>
    <property type="molecule type" value="Genomic_DNA"/>
</dbReference>
<gene>
    <name evidence="1" type="ORF">HINF_LOCUS48</name>
</gene>
<sequence length="177" mass="20774">MLILQAQFTKIDFQLRPRQIFHYYEDLISSDSTKFQLSLNKLISVIIKKQEVFVVHLKQLKLLLKIFQQFQGANNLQTSLILAVLILQLGQIRNALGSWIYLPLFQSYSSFFIVIPTCRFQFFSSGVQIQNLRQSQHLSYINMVSLVEVSSMVLQDVNFNLRQFKLWNKQIHSQSDQ</sequence>
<dbReference type="Proteomes" id="UP001642409">
    <property type="component" value="Unassembled WGS sequence"/>
</dbReference>
<reference evidence="1 2" key="1">
    <citation type="submission" date="2024-07" db="EMBL/GenBank/DDBJ databases">
        <authorList>
            <person name="Akdeniz Z."/>
        </authorList>
    </citation>
    <scope>NUCLEOTIDE SEQUENCE [LARGE SCALE GENOMIC DNA]</scope>
</reference>
<evidence type="ECO:0000313" key="2">
    <source>
        <dbReference type="Proteomes" id="UP001642409"/>
    </source>
</evidence>